<keyword evidence="4" id="KW-0479">Metal-binding</keyword>
<comment type="catalytic activity">
    <reaction evidence="15">
        <text>Couples ATP hydrolysis with the unwinding of duplex DNA by translocating in the 3'-5' direction.</text>
        <dbReference type="EC" id="5.6.2.4"/>
    </reaction>
</comment>
<dbReference type="GO" id="GO:0046872">
    <property type="term" value="F:metal ion binding"/>
    <property type="evidence" value="ECO:0007669"/>
    <property type="project" value="UniProtKB-KW"/>
</dbReference>
<comment type="cofactor">
    <cofactor evidence="2">
        <name>Zn(2+)</name>
        <dbReference type="ChEBI" id="CHEBI:29105"/>
    </cofactor>
</comment>
<dbReference type="InterPro" id="IPR001650">
    <property type="entry name" value="Helicase_C-like"/>
</dbReference>
<dbReference type="SMART" id="SM00487">
    <property type="entry name" value="DEXDc"/>
    <property type="match status" value="1"/>
</dbReference>
<keyword evidence="5" id="KW-0547">Nucleotide-binding</keyword>
<dbReference type="Pfam" id="PF00570">
    <property type="entry name" value="HRDC"/>
    <property type="match status" value="1"/>
</dbReference>
<dbReference type="CDD" id="cd18794">
    <property type="entry name" value="SF2_C_RecQ"/>
    <property type="match status" value="1"/>
</dbReference>
<dbReference type="PANTHER" id="PTHR13710">
    <property type="entry name" value="DNA HELICASE RECQ FAMILY MEMBER"/>
    <property type="match status" value="1"/>
</dbReference>
<evidence type="ECO:0000256" key="15">
    <source>
        <dbReference type="ARBA" id="ARBA00034617"/>
    </source>
</evidence>
<comment type="cofactor">
    <cofactor evidence="1">
        <name>Mg(2+)</name>
        <dbReference type="ChEBI" id="CHEBI:18420"/>
    </cofactor>
</comment>
<keyword evidence="13" id="KW-0234">DNA repair</keyword>
<dbReference type="GO" id="GO:0006310">
    <property type="term" value="P:DNA recombination"/>
    <property type="evidence" value="ECO:0007669"/>
    <property type="project" value="UniProtKB-KW"/>
</dbReference>
<feature type="domain" description="Helicase C-terminal" evidence="19">
    <location>
        <begin position="214"/>
        <end position="362"/>
    </location>
</feature>
<dbReference type="InterPro" id="IPR011545">
    <property type="entry name" value="DEAD/DEAH_box_helicase_dom"/>
</dbReference>
<dbReference type="Pfam" id="PF00270">
    <property type="entry name" value="DEAD"/>
    <property type="match status" value="1"/>
</dbReference>
<keyword evidence="7" id="KW-0378">Hydrolase</keyword>
<evidence type="ECO:0000256" key="6">
    <source>
        <dbReference type="ARBA" id="ARBA00022763"/>
    </source>
</evidence>
<accession>A0A0W8FR99</accession>
<dbReference type="EMBL" id="LNQE01000906">
    <property type="protein sequence ID" value="KUG23440.1"/>
    <property type="molecule type" value="Genomic_DNA"/>
</dbReference>
<keyword evidence="11" id="KW-0238">DNA-binding</keyword>
<dbReference type="InterPro" id="IPR054335">
    <property type="entry name" value="DuOB_dom"/>
</dbReference>
<dbReference type="Gene3D" id="1.10.150.80">
    <property type="entry name" value="HRDC domain"/>
    <property type="match status" value="1"/>
</dbReference>
<dbReference type="GO" id="GO:0006260">
    <property type="term" value="P:DNA replication"/>
    <property type="evidence" value="ECO:0007669"/>
    <property type="project" value="InterPro"/>
</dbReference>
<dbReference type="PROSITE" id="PS51194">
    <property type="entry name" value="HELICASE_CTER"/>
    <property type="match status" value="1"/>
</dbReference>
<dbReference type="InterPro" id="IPR004589">
    <property type="entry name" value="DNA_helicase_ATP-dep_RecQ"/>
</dbReference>
<evidence type="ECO:0000256" key="9">
    <source>
        <dbReference type="ARBA" id="ARBA00022833"/>
    </source>
</evidence>
<dbReference type="PANTHER" id="PTHR13710:SF105">
    <property type="entry name" value="ATP-DEPENDENT DNA HELICASE Q1"/>
    <property type="match status" value="1"/>
</dbReference>
<dbReference type="InterPro" id="IPR036390">
    <property type="entry name" value="WH_DNA-bd_sf"/>
</dbReference>
<dbReference type="CDD" id="cd17920">
    <property type="entry name" value="DEXHc_RecQ"/>
    <property type="match status" value="1"/>
</dbReference>
<keyword evidence="6" id="KW-0227">DNA damage</keyword>
<evidence type="ECO:0000256" key="16">
    <source>
        <dbReference type="ARBA" id="ARBA00034808"/>
    </source>
</evidence>
<dbReference type="GO" id="GO:0005524">
    <property type="term" value="F:ATP binding"/>
    <property type="evidence" value="ECO:0007669"/>
    <property type="project" value="UniProtKB-KW"/>
</dbReference>
<evidence type="ECO:0000313" key="20">
    <source>
        <dbReference type="EMBL" id="KUG23440.1"/>
    </source>
</evidence>
<dbReference type="SUPFAM" id="SSF47819">
    <property type="entry name" value="HRDC-like"/>
    <property type="match status" value="1"/>
</dbReference>
<dbReference type="InterPro" id="IPR036388">
    <property type="entry name" value="WH-like_DNA-bd_sf"/>
</dbReference>
<dbReference type="FunFam" id="3.40.50.300:FF:000156">
    <property type="entry name" value="ATP-dependent DNA helicase recQ"/>
    <property type="match status" value="1"/>
</dbReference>
<dbReference type="GO" id="GO:0030894">
    <property type="term" value="C:replisome"/>
    <property type="evidence" value="ECO:0007669"/>
    <property type="project" value="TreeGrafter"/>
</dbReference>
<evidence type="ECO:0000259" key="17">
    <source>
        <dbReference type="PROSITE" id="PS50967"/>
    </source>
</evidence>
<dbReference type="NCBIfam" id="TIGR01389">
    <property type="entry name" value="recQ"/>
    <property type="match status" value="1"/>
</dbReference>
<evidence type="ECO:0000259" key="18">
    <source>
        <dbReference type="PROSITE" id="PS51192"/>
    </source>
</evidence>
<evidence type="ECO:0000256" key="8">
    <source>
        <dbReference type="ARBA" id="ARBA00022806"/>
    </source>
</evidence>
<keyword evidence="9" id="KW-0862">Zinc</keyword>
<dbReference type="Pfam" id="PF14493">
    <property type="entry name" value="HTH_40"/>
    <property type="match status" value="1"/>
</dbReference>
<dbReference type="GO" id="GO:0009432">
    <property type="term" value="P:SOS response"/>
    <property type="evidence" value="ECO:0007669"/>
    <property type="project" value="InterPro"/>
</dbReference>
<dbReference type="InterPro" id="IPR027417">
    <property type="entry name" value="P-loop_NTPase"/>
</dbReference>
<dbReference type="InterPro" id="IPR032284">
    <property type="entry name" value="RecQ_Zn-bd"/>
</dbReference>
<dbReference type="EC" id="5.6.2.4" evidence="16"/>
<evidence type="ECO:0000256" key="7">
    <source>
        <dbReference type="ARBA" id="ARBA00022801"/>
    </source>
</evidence>
<evidence type="ECO:0000256" key="4">
    <source>
        <dbReference type="ARBA" id="ARBA00022723"/>
    </source>
</evidence>
<feature type="domain" description="Helicase ATP-binding" evidence="18">
    <location>
        <begin position="25"/>
        <end position="193"/>
    </location>
</feature>
<dbReference type="Pfam" id="PF09382">
    <property type="entry name" value="RQC"/>
    <property type="match status" value="1"/>
</dbReference>
<evidence type="ECO:0000256" key="2">
    <source>
        <dbReference type="ARBA" id="ARBA00001947"/>
    </source>
</evidence>
<dbReference type="Gene3D" id="3.40.50.300">
    <property type="entry name" value="P-loop containing nucleotide triphosphate hydrolases"/>
    <property type="match status" value="2"/>
</dbReference>
<dbReference type="SUPFAM" id="SSF52540">
    <property type="entry name" value="P-loop containing nucleoside triphosphate hydrolases"/>
    <property type="match status" value="1"/>
</dbReference>
<organism evidence="20">
    <name type="scientific">hydrocarbon metagenome</name>
    <dbReference type="NCBI Taxonomy" id="938273"/>
    <lineage>
        <taxon>unclassified sequences</taxon>
        <taxon>metagenomes</taxon>
        <taxon>ecological metagenomes</taxon>
    </lineage>
</organism>
<dbReference type="InterPro" id="IPR010997">
    <property type="entry name" value="HRDC-like_sf"/>
</dbReference>
<dbReference type="InterPro" id="IPR006293">
    <property type="entry name" value="DNA_helicase_ATP-dep_RecQ_bac"/>
</dbReference>
<sequence length="958" mass="108807">MKHAQSILKNTFGFNTFWPLQEKIIAHILNKKDALIVMPTGGGKSLCYQIPAMIFEGLTIVVTPLISLMKDQVDQLKEFGVSSLFLNSSLDMVSSRRNMEQLRRNNAKLLYLSPETLLSQRALAMLDDLSVDCIAIDEAHCISEWGHDFRPEYRQLAEVRTVFPDACCVALTATATPRVREDICRSLNIDNKNEYVGSFDRPNLFLEVAPKTDAIDQVLTLIDQNPNESGIIYCATRRQTDNLYATLKSKGYSVRPYHAGLSEKERTQNQELFSRDDIRIIVATIAFGMGINKPNVRFVIHYNLPGSIDNYYQEIGRAGRDGLPAHCLLLFSYGDIHKVRFFIGQKSEKEQRVANILLDHITGFAETDLCRRIPLLSYFGDANTANRCGMCDNCRMEDGKKDLDDLTIPAQMFLSCVKRTGEIFGAGHIINILRGSKSQRILKFEHEKLSTYGIGIAYSTRQWRYIARQLIQKGLLQNDYDHGSLKLTLKAWKVLKGEETFLGKPGQAGKENGTVQKVHKDEADKYDTELFEILRTKRKELADQANLPPYVIFHDRTLREMAFYYPETKESLMKIHGIGRSKLEKYADTFLDIIRMYCQSHQLSEKQQSYMADKPHHTAPQSNHGESRHIAIGELFNQGCTIDQLASDFGVKRNTIVDHLYRYISQNGTLRKKCLMANSSLTEAQWQSTLSSFSRLGTNLLHPIFDDLNETISYDELKIVRLYVLCQEQTVIDNTKTFVVLAASRKYGGYCIAGKEWVDGKIGSWIRPVSGKTNGELSAEDVKMNNGVLPCCMDIIEIESGGPACHAYQKENFFAVEKSLWIWQLKLPYPTLPTLVDETDNLWLAGFNSTKGLNDRIPEEIVLKDNDPSLYLIRPDDFTILVSNDSYGRKKVYAKFAYMGTPHILSVTDMVIERDYLTKPKGEYPLSEENIYLTISLGEPFNGFCYKLVAAVIVPERD</sequence>
<evidence type="ECO:0000256" key="3">
    <source>
        <dbReference type="ARBA" id="ARBA00005446"/>
    </source>
</evidence>
<feature type="domain" description="HRDC" evidence="17">
    <location>
        <begin position="524"/>
        <end position="604"/>
    </location>
</feature>
<name>A0A0W8FR99_9ZZZZ</name>
<dbReference type="SMART" id="SM00956">
    <property type="entry name" value="RQC"/>
    <property type="match status" value="1"/>
</dbReference>
<keyword evidence="8 20" id="KW-0347">Helicase</keyword>
<evidence type="ECO:0000256" key="12">
    <source>
        <dbReference type="ARBA" id="ARBA00023172"/>
    </source>
</evidence>
<dbReference type="SMART" id="SM00341">
    <property type="entry name" value="HRDC"/>
    <property type="match status" value="1"/>
</dbReference>
<dbReference type="SUPFAM" id="SSF46785">
    <property type="entry name" value="Winged helix' DNA-binding domain"/>
    <property type="match status" value="1"/>
</dbReference>
<keyword evidence="14" id="KW-0413">Isomerase</keyword>
<dbReference type="GO" id="GO:0005737">
    <property type="term" value="C:cytoplasm"/>
    <property type="evidence" value="ECO:0007669"/>
    <property type="project" value="TreeGrafter"/>
</dbReference>
<dbReference type="InterPro" id="IPR018982">
    <property type="entry name" value="RQC_domain"/>
</dbReference>
<dbReference type="GO" id="GO:0016787">
    <property type="term" value="F:hydrolase activity"/>
    <property type="evidence" value="ECO:0007669"/>
    <property type="project" value="UniProtKB-KW"/>
</dbReference>
<dbReference type="Pfam" id="PF00271">
    <property type="entry name" value="Helicase_C"/>
    <property type="match status" value="1"/>
</dbReference>
<gene>
    <name evidence="20" type="ORF">ASZ90_006746</name>
</gene>
<dbReference type="SMART" id="SM00490">
    <property type="entry name" value="HELICc"/>
    <property type="match status" value="1"/>
</dbReference>
<evidence type="ECO:0000256" key="5">
    <source>
        <dbReference type="ARBA" id="ARBA00022741"/>
    </source>
</evidence>
<dbReference type="GO" id="GO:0009378">
    <property type="term" value="F:four-way junction helicase activity"/>
    <property type="evidence" value="ECO:0007669"/>
    <property type="project" value="TreeGrafter"/>
</dbReference>
<dbReference type="InterPro" id="IPR002121">
    <property type="entry name" value="HRDC_dom"/>
</dbReference>
<dbReference type="PROSITE" id="PS51192">
    <property type="entry name" value="HELICASE_ATP_BIND_1"/>
    <property type="match status" value="1"/>
</dbReference>
<dbReference type="Pfam" id="PF16124">
    <property type="entry name" value="RecQ_Zn_bind"/>
    <property type="match status" value="1"/>
</dbReference>
<dbReference type="InterPro" id="IPR014001">
    <property type="entry name" value="Helicase_ATP-bd"/>
</dbReference>
<comment type="caution">
    <text evidence="20">The sequence shown here is derived from an EMBL/GenBank/DDBJ whole genome shotgun (WGS) entry which is preliminary data.</text>
</comment>
<evidence type="ECO:0000256" key="10">
    <source>
        <dbReference type="ARBA" id="ARBA00022840"/>
    </source>
</evidence>
<evidence type="ECO:0000256" key="13">
    <source>
        <dbReference type="ARBA" id="ARBA00023204"/>
    </source>
</evidence>
<dbReference type="FunFam" id="3.40.50.300:FF:000296">
    <property type="entry name" value="ATP-dependent DNA helicase RecQ"/>
    <property type="match status" value="1"/>
</dbReference>
<dbReference type="NCBIfam" id="TIGR00614">
    <property type="entry name" value="recQ_fam"/>
    <property type="match status" value="1"/>
</dbReference>
<protein>
    <recommendedName>
        <fullName evidence="16">DNA 3'-5' helicase</fullName>
        <ecNumber evidence="16">5.6.2.4</ecNumber>
    </recommendedName>
</protein>
<dbReference type="InterPro" id="IPR044876">
    <property type="entry name" value="HRDC_dom_sf"/>
</dbReference>
<evidence type="ECO:0000256" key="1">
    <source>
        <dbReference type="ARBA" id="ARBA00001946"/>
    </source>
</evidence>
<reference evidence="20" key="1">
    <citation type="journal article" date="2015" name="Proc. Natl. Acad. Sci. U.S.A.">
        <title>Networks of energetic and metabolic interactions define dynamics in microbial communities.</title>
        <authorList>
            <person name="Embree M."/>
            <person name="Liu J.K."/>
            <person name="Al-Bassam M.M."/>
            <person name="Zengler K."/>
        </authorList>
    </citation>
    <scope>NUCLEOTIDE SEQUENCE</scope>
</reference>
<dbReference type="Gene3D" id="1.10.10.10">
    <property type="entry name" value="Winged helix-like DNA-binding domain superfamily/Winged helix DNA-binding domain"/>
    <property type="match status" value="1"/>
</dbReference>
<keyword evidence="10" id="KW-0067">ATP-binding</keyword>
<dbReference type="GO" id="GO:0043138">
    <property type="term" value="F:3'-5' DNA helicase activity"/>
    <property type="evidence" value="ECO:0007669"/>
    <property type="project" value="UniProtKB-EC"/>
</dbReference>
<evidence type="ECO:0000256" key="11">
    <source>
        <dbReference type="ARBA" id="ARBA00023125"/>
    </source>
</evidence>
<dbReference type="AlphaFoldDB" id="A0A0W8FR99"/>
<dbReference type="GO" id="GO:0003677">
    <property type="term" value="F:DNA binding"/>
    <property type="evidence" value="ECO:0007669"/>
    <property type="project" value="UniProtKB-KW"/>
</dbReference>
<dbReference type="GO" id="GO:0006281">
    <property type="term" value="P:DNA repair"/>
    <property type="evidence" value="ECO:0007669"/>
    <property type="project" value="UniProtKB-KW"/>
</dbReference>
<dbReference type="GO" id="GO:0043590">
    <property type="term" value="C:bacterial nucleoid"/>
    <property type="evidence" value="ECO:0007669"/>
    <property type="project" value="TreeGrafter"/>
</dbReference>
<dbReference type="PROSITE" id="PS50967">
    <property type="entry name" value="HRDC"/>
    <property type="match status" value="1"/>
</dbReference>
<comment type="similarity">
    <text evidence="3">Belongs to the helicase family. RecQ subfamily.</text>
</comment>
<dbReference type="Pfam" id="PF22557">
    <property type="entry name" value="DuOB"/>
    <property type="match status" value="1"/>
</dbReference>
<keyword evidence="12" id="KW-0233">DNA recombination</keyword>
<proteinExistence type="inferred from homology"/>
<evidence type="ECO:0000259" key="19">
    <source>
        <dbReference type="PROSITE" id="PS51194"/>
    </source>
</evidence>
<evidence type="ECO:0000256" key="14">
    <source>
        <dbReference type="ARBA" id="ARBA00023235"/>
    </source>
</evidence>
<dbReference type="InterPro" id="IPR029491">
    <property type="entry name" value="Helicase_HTH"/>
</dbReference>
<dbReference type="FunFam" id="1.10.150.80:FF:000002">
    <property type="entry name" value="ATP-dependent DNA helicase RecQ"/>
    <property type="match status" value="1"/>
</dbReference>